<feature type="region of interest" description="Disordered" evidence="1">
    <location>
        <begin position="58"/>
        <end position="95"/>
    </location>
</feature>
<dbReference type="EMBL" id="AP010968">
    <property type="protein sequence ID" value="BAJ25869.1"/>
    <property type="molecule type" value="Genomic_DNA"/>
</dbReference>
<name>E4MYX6_KITSK</name>
<evidence type="ECO:0000313" key="3">
    <source>
        <dbReference type="EMBL" id="BAJ33409.1"/>
    </source>
</evidence>
<dbReference type="KEGG" id="ksk:KSE_00160t"/>
<gene>
    <name evidence="2" type="ordered locus">KSE_00160t</name>
    <name evidence="3" type="ordered locus">KSE_76580t</name>
</gene>
<protein>
    <submittedName>
        <fullName evidence="2">Uncharacterized protein</fullName>
    </submittedName>
</protein>
<evidence type="ECO:0000313" key="2">
    <source>
        <dbReference type="EMBL" id="BAJ25869.1"/>
    </source>
</evidence>
<keyword evidence="4" id="KW-1185">Reference proteome</keyword>
<dbReference type="AlphaFoldDB" id="E4MYX6"/>
<evidence type="ECO:0000256" key="1">
    <source>
        <dbReference type="SAM" id="MobiDB-lite"/>
    </source>
</evidence>
<feature type="compositionally biased region" description="Basic and acidic residues" evidence="1">
    <location>
        <begin position="73"/>
        <end position="84"/>
    </location>
</feature>
<accession>E4MYX6</accession>
<feature type="compositionally biased region" description="Gly residues" evidence="1">
    <location>
        <begin position="86"/>
        <end position="95"/>
    </location>
</feature>
<dbReference type="PATRIC" id="fig|452652.3.peg.16"/>
<dbReference type="KEGG" id="ksk:KSE_76580t"/>
<reference evidence="2 4" key="1">
    <citation type="journal article" date="2010" name="DNA Res.">
        <title>Genome sequence of Kitasatospora setae NBRC 14216T: an evolutionary snapshot of the family Streptomycetaceae.</title>
        <authorList>
            <person name="Ichikawa N."/>
            <person name="Oguchi A."/>
            <person name="Ikeda H."/>
            <person name="Ishikawa J."/>
            <person name="Kitani S."/>
            <person name="Watanabe Y."/>
            <person name="Nakamura S."/>
            <person name="Katano Y."/>
            <person name="Kishi E."/>
            <person name="Sasagawa M."/>
            <person name="Ankai A."/>
            <person name="Fukui S."/>
            <person name="Hashimoto Y."/>
            <person name="Kamata S."/>
            <person name="Otoguro M."/>
            <person name="Tanikawa S."/>
            <person name="Nihira T."/>
            <person name="Horinouchi S."/>
            <person name="Ohnishi Y."/>
            <person name="Hayakawa M."/>
            <person name="Kuzuyama T."/>
            <person name="Arisawa A."/>
            <person name="Nomoto F."/>
            <person name="Miura H."/>
            <person name="Takahashi Y."/>
            <person name="Fujita N."/>
        </authorList>
    </citation>
    <scope>NUCLEOTIDE SEQUENCE [LARGE SCALE GENOMIC DNA]</scope>
    <source>
        <strain evidence="4">ATCC 33774 / DSM 43861 / JCM 3304 / KCC A-0304 / NBRC 14216 / KM-6054</strain>
        <strain evidence="2">KM-6054</strain>
    </source>
</reference>
<sequence length="95" mass="10041">MDRVEVRVVVPGEAGRRLAALAAGLGWSAERVLAVLAEHAQVDDDGLVHVPPVAVTAAPPGLEPPPERAPVVYRERPRFGRDEGGEGYGGPALDW</sequence>
<dbReference type="HOGENOM" id="CLU_2369121_0_0_11"/>
<proteinExistence type="predicted"/>
<dbReference type="EMBL" id="AP010968">
    <property type="protein sequence ID" value="BAJ33409.1"/>
    <property type="molecule type" value="Genomic_DNA"/>
</dbReference>
<evidence type="ECO:0000313" key="4">
    <source>
        <dbReference type="Proteomes" id="UP000007076"/>
    </source>
</evidence>
<dbReference type="Proteomes" id="UP000007076">
    <property type="component" value="Chromosome"/>
</dbReference>
<organism evidence="2 4">
    <name type="scientific">Kitasatospora setae (strain ATCC 33774 / DSM 43861 / JCM 3304 / KCC A-0304 / NBRC 14216 / KM-6054)</name>
    <name type="common">Streptomyces setae</name>
    <dbReference type="NCBI Taxonomy" id="452652"/>
    <lineage>
        <taxon>Bacteria</taxon>
        <taxon>Bacillati</taxon>
        <taxon>Actinomycetota</taxon>
        <taxon>Actinomycetes</taxon>
        <taxon>Kitasatosporales</taxon>
        <taxon>Streptomycetaceae</taxon>
        <taxon>Kitasatospora</taxon>
    </lineage>
</organism>